<dbReference type="EMBL" id="MWWQ01000005">
    <property type="protein sequence ID" value="OZG52944.1"/>
    <property type="molecule type" value="Genomic_DNA"/>
</dbReference>
<accession>A0A261F1E4</accession>
<feature type="compositionally biased region" description="Basic and acidic residues" evidence="1">
    <location>
        <begin position="151"/>
        <end position="168"/>
    </location>
</feature>
<protein>
    <recommendedName>
        <fullName evidence="4">NERD domain-containing protein</fullName>
    </recommendedName>
</protein>
<name>A0A261F1E4_9BIFI</name>
<feature type="region of interest" description="Disordered" evidence="1">
    <location>
        <begin position="403"/>
        <end position="520"/>
    </location>
</feature>
<feature type="compositionally biased region" description="Basic and acidic residues" evidence="1">
    <location>
        <begin position="406"/>
        <end position="419"/>
    </location>
</feature>
<feature type="compositionally biased region" description="Polar residues" evidence="1">
    <location>
        <begin position="603"/>
        <end position="615"/>
    </location>
</feature>
<comment type="caution">
    <text evidence="2">The sequence shown here is derived from an EMBL/GenBank/DDBJ whole genome shotgun (WGS) entry which is preliminary data.</text>
</comment>
<proteinExistence type="predicted"/>
<dbReference type="OrthoDB" id="4246706at2"/>
<feature type="compositionally biased region" description="Polar residues" evidence="1">
    <location>
        <begin position="583"/>
        <end position="595"/>
    </location>
</feature>
<sequence length="652" mass="70922">MNGFLIGGLAVAVVLCAVLLIAWGRSSRNSDSAQTSHQNAPDSVAHTVYAASEVPPEVASKPMPQNASNDVAEEQWGKVPASIAKSQSVEFLASDDDSLHDAENQWAETIDWKMAPDTTKTIKPEPVIVYDSAKMPVNRESDSRSGSTWRGQRDDGKHTRSGEADLLKPRYYGSAPPDLKYHTKHGVGPRVTRNDLRETVKNPDIRYASRNGAKVSDRFASGRFGEAGEARTQRIVDEWAKTHHAVVRHGYFVNKQIKDSDVDHIIAFESDGVQHVLLLDSKNYAPGIYDKDRRLLDRSQTWEPFIQSNSMELASKQLEVTLLGMPFRSKVLCYTVVWCSSAKGKVVLRGYEKSATIPINGEELPRLLGGFPDASAPNVGVIRALDWAFSPRGKVKKAWSLGMENAQREQQESARRRELQQGAGRQSQEANHRPAQETGHRSGERKRTAQVGNAGSANGTAMAAPGHKTQSHKASARAVPAHKAISNEKPSLKHAGAGSSQRSNGKNGNKSSRSHGKGQETLSATQQVFGTFNDGLGAIPQFADGALNNAGDGGVAMDSRETLRRTKEFEKHTERMLRKVSADPTSIDSTGSDSLGSDPMTPELNQWDPSQTNLDVANPDTVNPDIPNPRLRGGKGSDELFDADSQNAADSQ</sequence>
<evidence type="ECO:0008006" key="4">
    <source>
        <dbReference type="Google" id="ProtNLM"/>
    </source>
</evidence>
<keyword evidence="3" id="KW-1185">Reference proteome</keyword>
<dbReference type="RefSeq" id="WP_094690856.1">
    <property type="nucleotide sequence ID" value="NZ_MWWQ01000005.1"/>
</dbReference>
<feature type="compositionally biased region" description="Basic and acidic residues" evidence="1">
    <location>
        <begin position="569"/>
        <end position="581"/>
    </location>
</feature>
<feature type="region of interest" description="Disordered" evidence="1">
    <location>
        <begin position="133"/>
        <end position="169"/>
    </location>
</feature>
<feature type="compositionally biased region" description="Basic and acidic residues" evidence="1">
    <location>
        <begin position="430"/>
        <end position="447"/>
    </location>
</feature>
<evidence type="ECO:0000313" key="3">
    <source>
        <dbReference type="Proteomes" id="UP000216454"/>
    </source>
</evidence>
<feature type="compositionally biased region" description="Polar residues" evidence="1">
    <location>
        <begin position="450"/>
        <end position="459"/>
    </location>
</feature>
<feature type="compositionally biased region" description="Low complexity" evidence="1">
    <location>
        <begin position="498"/>
        <end position="511"/>
    </location>
</feature>
<dbReference type="AlphaFoldDB" id="A0A261F1E4"/>
<dbReference type="Proteomes" id="UP000216454">
    <property type="component" value="Unassembled WGS sequence"/>
</dbReference>
<organism evidence="2 3">
    <name type="scientific">Pseudoscardovia suis</name>
    <dbReference type="NCBI Taxonomy" id="987063"/>
    <lineage>
        <taxon>Bacteria</taxon>
        <taxon>Bacillati</taxon>
        <taxon>Actinomycetota</taxon>
        <taxon>Actinomycetes</taxon>
        <taxon>Bifidobacteriales</taxon>
        <taxon>Bifidobacteriaceae</taxon>
        <taxon>Pseudoscardovia</taxon>
    </lineage>
</organism>
<gene>
    <name evidence="2" type="ORF">PSSU_0562</name>
</gene>
<evidence type="ECO:0000256" key="1">
    <source>
        <dbReference type="SAM" id="MobiDB-lite"/>
    </source>
</evidence>
<evidence type="ECO:0000313" key="2">
    <source>
        <dbReference type="EMBL" id="OZG52944.1"/>
    </source>
</evidence>
<reference evidence="2 3" key="1">
    <citation type="journal article" date="2017" name="BMC Genomics">
        <title>Comparative genomic and phylogenomic analyses of the Bifidobacteriaceae family.</title>
        <authorList>
            <person name="Lugli G.A."/>
            <person name="Milani C."/>
            <person name="Turroni F."/>
            <person name="Duranti S."/>
            <person name="Mancabelli L."/>
            <person name="Mangifesta M."/>
            <person name="Ferrario C."/>
            <person name="Modesto M."/>
            <person name="Mattarelli P."/>
            <person name="Jiri K."/>
            <person name="van Sinderen D."/>
            <person name="Ventura M."/>
        </authorList>
    </citation>
    <scope>NUCLEOTIDE SEQUENCE [LARGE SCALE GENOMIC DNA]</scope>
    <source>
        <strain evidence="2 3">DSM 24744</strain>
    </source>
</reference>
<feature type="region of interest" description="Disordered" evidence="1">
    <location>
        <begin position="569"/>
        <end position="652"/>
    </location>
</feature>